<protein>
    <submittedName>
        <fullName evidence="1">Uncharacterized protein</fullName>
    </submittedName>
</protein>
<organism evidence="1 2">
    <name type="scientific">Elliptochloris bilobata</name>
    <dbReference type="NCBI Taxonomy" id="381761"/>
    <lineage>
        <taxon>Eukaryota</taxon>
        <taxon>Viridiplantae</taxon>
        <taxon>Chlorophyta</taxon>
        <taxon>core chlorophytes</taxon>
        <taxon>Trebouxiophyceae</taxon>
        <taxon>Trebouxiophyceae incertae sedis</taxon>
        <taxon>Elliptochloris clade</taxon>
        <taxon>Elliptochloris</taxon>
    </lineage>
</organism>
<gene>
    <name evidence="1" type="ORF">WJX81_002401</name>
</gene>
<comment type="caution">
    <text evidence="1">The sequence shown here is derived from an EMBL/GenBank/DDBJ whole genome shotgun (WGS) entry which is preliminary data.</text>
</comment>
<evidence type="ECO:0000313" key="1">
    <source>
        <dbReference type="EMBL" id="KAK9840955.1"/>
    </source>
</evidence>
<dbReference type="AlphaFoldDB" id="A0AAW1S4G9"/>
<keyword evidence="2" id="KW-1185">Reference proteome</keyword>
<proteinExistence type="predicted"/>
<reference evidence="1 2" key="1">
    <citation type="journal article" date="2024" name="Nat. Commun.">
        <title>Phylogenomics reveals the evolutionary origins of lichenization in chlorophyte algae.</title>
        <authorList>
            <person name="Puginier C."/>
            <person name="Libourel C."/>
            <person name="Otte J."/>
            <person name="Skaloud P."/>
            <person name="Haon M."/>
            <person name="Grisel S."/>
            <person name="Petersen M."/>
            <person name="Berrin J.G."/>
            <person name="Delaux P.M."/>
            <person name="Dal Grande F."/>
            <person name="Keller J."/>
        </authorList>
    </citation>
    <scope>NUCLEOTIDE SEQUENCE [LARGE SCALE GENOMIC DNA]</scope>
    <source>
        <strain evidence="1 2">SAG 245.80</strain>
    </source>
</reference>
<name>A0AAW1S4G9_9CHLO</name>
<accession>A0AAW1S4G9</accession>
<dbReference type="EMBL" id="JALJOU010000011">
    <property type="protein sequence ID" value="KAK9840955.1"/>
    <property type="molecule type" value="Genomic_DNA"/>
</dbReference>
<dbReference type="Proteomes" id="UP001445335">
    <property type="component" value="Unassembled WGS sequence"/>
</dbReference>
<evidence type="ECO:0000313" key="2">
    <source>
        <dbReference type="Proteomes" id="UP001445335"/>
    </source>
</evidence>
<sequence>MARRGDRGPADGDSRLRTLSALARRQAPAALAHNRWPSAADDGTAALRSPAYFCQVPKAVDGCNTRPLLCNKFQELSCFNGMLKQCMAKLPAWPGTPAPALATHRTHRGTPHYAGGYGGAAELGAEWMFEHRPSRDAFAAAEYARGIGRGLEALLLGDGGAGVTDASSSWTPGLLDTYRFGYS</sequence>